<dbReference type="EC" id="3.2.2.27" evidence="3"/>
<evidence type="ECO:0000256" key="2">
    <source>
        <dbReference type="ARBA" id="ARBA00006521"/>
    </source>
</evidence>
<keyword evidence="13" id="KW-0234">DNA repair</keyword>
<evidence type="ECO:0000313" key="17">
    <source>
        <dbReference type="Proteomes" id="UP000192050"/>
    </source>
</evidence>
<dbReference type="GO" id="GO:0000166">
    <property type="term" value="F:nucleotide binding"/>
    <property type="evidence" value="ECO:0007669"/>
    <property type="project" value="UniProtKB-KW"/>
</dbReference>
<dbReference type="Gene3D" id="3.40.470.10">
    <property type="entry name" value="Uracil-DNA glycosylase-like domain"/>
    <property type="match status" value="1"/>
</dbReference>
<proteinExistence type="inferred from homology"/>
<dbReference type="GO" id="GO:0006281">
    <property type="term" value="P:DNA repair"/>
    <property type="evidence" value="ECO:0007669"/>
    <property type="project" value="UniProtKB-KW"/>
</dbReference>
<keyword evidence="6" id="KW-0004">4Fe-4S</keyword>
<evidence type="ECO:0000256" key="5">
    <source>
        <dbReference type="ARBA" id="ARBA00019403"/>
    </source>
</evidence>
<comment type="catalytic activity">
    <reaction evidence="1">
        <text>Hydrolyzes single-stranded DNA or mismatched double-stranded DNA and polynucleotides, releasing free uracil.</text>
        <dbReference type="EC" id="3.2.2.27"/>
    </reaction>
</comment>
<dbReference type="AlphaFoldDB" id="A0A1V0N4U4"/>
<dbReference type="PANTHER" id="PTHR33693:SF1">
    <property type="entry name" value="TYPE-4 URACIL-DNA GLYCOSYLASE"/>
    <property type="match status" value="1"/>
</dbReference>
<dbReference type="Proteomes" id="UP000192050">
    <property type="component" value="Chromosome"/>
</dbReference>
<name>A0A1V0N4U4_9ARCH</name>
<evidence type="ECO:0000256" key="10">
    <source>
        <dbReference type="ARBA" id="ARBA00022801"/>
    </source>
</evidence>
<dbReference type="CDD" id="cd03428">
    <property type="entry name" value="NUDIX_Ap4A_Nudt2"/>
    <property type="match status" value="1"/>
</dbReference>
<protein>
    <recommendedName>
        <fullName evidence="4">Bis(5'-nucleosyl)-tetraphosphatase [asymmetrical]</fullName>
        <ecNumber evidence="3">3.2.2.27</ecNumber>
    </recommendedName>
    <alternativeName>
        <fullName evidence="14">Diadenosine 5',5'''-P1,P4-tetraphosphate asymmetrical hydrolase</fullName>
    </alternativeName>
    <alternativeName>
        <fullName evidence="5">Type-4 uracil-DNA glycosylase</fullName>
    </alternativeName>
</protein>
<keyword evidence="9" id="KW-0227">DNA damage</keyword>
<reference evidence="16 17" key="1">
    <citation type="submission" date="2011-10" db="EMBL/GenBank/DDBJ databases">
        <title>Metabolic and evolutionary patterns in the extreme acidophile Ferroplasma acidiphilum.</title>
        <authorList>
            <person name="Golyshina O.V."/>
            <person name="Kozyavkin S.A."/>
            <person name="Tatusov R.L."/>
            <person name="Slesarev A.I."/>
            <person name="Golyshin P.N."/>
        </authorList>
    </citation>
    <scope>NUCLEOTIDE SEQUENCE [LARGE SCALE GENOMIC DNA]</scope>
    <source>
        <strain evidence="17">Y</strain>
    </source>
</reference>
<comment type="similarity">
    <text evidence="2">Belongs to the uracil-DNA glycosylase (UDG) superfamily. Type 4 (UDGa) family.</text>
</comment>
<dbReference type="GO" id="GO:0046872">
    <property type="term" value="F:metal ion binding"/>
    <property type="evidence" value="ECO:0007669"/>
    <property type="project" value="UniProtKB-KW"/>
</dbReference>
<dbReference type="Gene3D" id="3.90.79.10">
    <property type="entry name" value="Nucleoside Triphosphate Pyrophosphohydrolase"/>
    <property type="match status" value="1"/>
</dbReference>
<dbReference type="SMART" id="SM00986">
    <property type="entry name" value="UDG"/>
    <property type="match status" value="1"/>
</dbReference>
<evidence type="ECO:0000256" key="9">
    <source>
        <dbReference type="ARBA" id="ARBA00022763"/>
    </source>
</evidence>
<sequence>MREEFSYGTVVYSKFNNEYKYLLLKREEGWLDFPKGHIEKGEDGVKAALRETCEESGVCLQPGNLVPGFYYNIDYFFTYKGTKILKHVGMYLSEISPDTTVKVSNEHRGYVWLNYQEAMEALRFGNQKGLLEYTSTYIEKLDRMRVLNKEYGEIYRGRKWDLSTVFVPGEGNLNAAIFIVGQAPGRNEDIMKKPFVGRSGKLLESLITDELHTDRESLYITSVVQFFPPENRAPSDEEIALCLPYLMKQIEIVNPAIIVLLGAVAARTLAQVKSIMKEHGKLFMDKYYVTLHPAAALRNPANIEIMRSDFRALEKIVNGRE</sequence>
<accession>A0A1V0N4U4</accession>
<dbReference type="NCBIfam" id="TIGR00758">
    <property type="entry name" value="UDG_fam4"/>
    <property type="match status" value="1"/>
</dbReference>
<gene>
    <name evidence="16" type="primary">udgA</name>
    <name evidence="16" type="ORF">FAD_1259</name>
</gene>
<dbReference type="Pfam" id="PF03167">
    <property type="entry name" value="UDG"/>
    <property type="match status" value="1"/>
</dbReference>
<dbReference type="RefSeq" id="WP_081142698.1">
    <property type="nucleotide sequence ID" value="NZ_CP015363.1"/>
</dbReference>
<dbReference type="GeneID" id="31676757"/>
<dbReference type="GO" id="GO:0051539">
    <property type="term" value="F:4 iron, 4 sulfur cluster binding"/>
    <property type="evidence" value="ECO:0007669"/>
    <property type="project" value="UniProtKB-KW"/>
</dbReference>
<dbReference type="InterPro" id="IPR000086">
    <property type="entry name" value="NUDIX_hydrolase_dom"/>
</dbReference>
<dbReference type="InterPro" id="IPR003565">
    <property type="entry name" value="Tetra_PHTase"/>
</dbReference>
<keyword evidence="17" id="KW-1185">Reference proteome</keyword>
<dbReference type="CDD" id="cd10030">
    <property type="entry name" value="UDG-F4_TTUDGA_SPO1dp_like"/>
    <property type="match status" value="1"/>
</dbReference>
<evidence type="ECO:0000256" key="4">
    <source>
        <dbReference type="ARBA" id="ARBA00018911"/>
    </source>
</evidence>
<evidence type="ECO:0000256" key="12">
    <source>
        <dbReference type="ARBA" id="ARBA00023014"/>
    </source>
</evidence>
<keyword evidence="8" id="KW-0547">Nucleotide-binding</keyword>
<dbReference type="InterPro" id="IPR005273">
    <property type="entry name" value="Ura-DNA_glyco_family4"/>
</dbReference>
<dbReference type="EMBL" id="CP015363">
    <property type="protein sequence ID" value="ARD85127.1"/>
    <property type="molecule type" value="Genomic_DNA"/>
</dbReference>
<dbReference type="STRING" id="74969.FAD_1259"/>
<dbReference type="Pfam" id="PF00293">
    <property type="entry name" value="NUDIX"/>
    <property type="match status" value="1"/>
</dbReference>
<evidence type="ECO:0000256" key="3">
    <source>
        <dbReference type="ARBA" id="ARBA00012030"/>
    </source>
</evidence>
<keyword evidence="12" id="KW-0411">Iron-sulfur</keyword>
<keyword evidence="7" id="KW-0479">Metal-binding</keyword>
<dbReference type="GO" id="GO:0008796">
    <property type="term" value="F:bis(5'-nucleosyl)-tetraphosphatase activity"/>
    <property type="evidence" value="ECO:0007669"/>
    <property type="project" value="InterPro"/>
</dbReference>
<feature type="domain" description="Nudix hydrolase" evidence="15">
    <location>
        <begin position="2"/>
        <end position="135"/>
    </location>
</feature>
<evidence type="ECO:0000256" key="8">
    <source>
        <dbReference type="ARBA" id="ARBA00022741"/>
    </source>
</evidence>
<dbReference type="PANTHER" id="PTHR33693">
    <property type="entry name" value="TYPE-5 URACIL-DNA GLYCOSYLASE"/>
    <property type="match status" value="1"/>
</dbReference>
<dbReference type="InterPro" id="IPR020084">
    <property type="entry name" value="NUDIX_hydrolase_CS"/>
</dbReference>
<dbReference type="SMART" id="SM00987">
    <property type="entry name" value="UreE_C"/>
    <property type="match status" value="1"/>
</dbReference>
<evidence type="ECO:0000256" key="7">
    <source>
        <dbReference type="ARBA" id="ARBA00022723"/>
    </source>
</evidence>
<evidence type="ECO:0000256" key="14">
    <source>
        <dbReference type="ARBA" id="ARBA00032644"/>
    </source>
</evidence>
<evidence type="ECO:0000256" key="1">
    <source>
        <dbReference type="ARBA" id="ARBA00001400"/>
    </source>
</evidence>
<dbReference type="InterPro" id="IPR036895">
    <property type="entry name" value="Uracil-DNA_glycosylase-like_sf"/>
</dbReference>
<dbReference type="SUPFAM" id="SSF55811">
    <property type="entry name" value="Nudix"/>
    <property type="match status" value="1"/>
</dbReference>
<dbReference type="GO" id="GO:0004844">
    <property type="term" value="F:uracil DNA N-glycosylase activity"/>
    <property type="evidence" value="ECO:0007669"/>
    <property type="project" value="UniProtKB-EC"/>
</dbReference>
<dbReference type="InterPro" id="IPR015797">
    <property type="entry name" value="NUDIX_hydrolase-like_dom_sf"/>
</dbReference>
<dbReference type="PROSITE" id="PS00893">
    <property type="entry name" value="NUDIX_BOX"/>
    <property type="match status" value="1"/>
</dbReference>
<dbReference type="PROSITE" id="PS51462">
    <property type="entry name" value="NUDIX"/>
    <property type="match status" value="1"/>
</dbReference>
<dbReference type="SUPFAM" id="SSF52141">
    <property type="entry name" value="Uracil-DNA glycosylase-like"/>
    <property type="match status" value="1"/>
</dbReference>
<evidence type="ECO:0000256" key="13">
    <source>
        <dbReference type="ARBA" id="ARBA00023204"/>
    </source>
</evidence>
<dbReference type="KEGG" id="fai:FAD_1259"/>
<keyword evidence="11" id="KW-0408">Iron</keyword>
<dbReference type="OrthoDB" id="25379at2157"/>
<evidence type="ECO:0000256" key="6">
    <source>
        <dbReference type="ARBA" id="ARBA00022485"/>
    </source>
</evidence>
<organism evidence="16 17">
    <name type="scientific">Ferroplasma acidiphilum</name>
    <dbReference type="NCBI Taxonomy" id="74969"/>
    <lineage>
        <taxon>Archaea</taxon>
        <taxon>Methanobacteriati</taxon>
        <taxon>Thermoplasmatota</taxon>
        <taxon>Thermoplasmata</taxon>
        <taxon>Thermoplasmatales</taxon>
        <taxon>Ferroplasmaceae</taxon>
        <taxon>Ferroplasma</taxon>
    </lineage>
</organism>
<dbReference type="InterPro" id="IPR005122">
    <property type="entry name" value="Uracil-DNA_glycosylase-like"/>
</dbReference>
<evidence type="ECO:0000259" key="15">
    <source>
        <dbReference type="PROSITE" id="PS51462"/>
    </source>
</evidence>
<evidence type="ECO:0000313" key="16">
    <source>
        <dbReference type="EMBL" id="ARD85127.1"/>
    </source>
</evidence>
<keyword evidence="10" id="KW-0378">Hydrolase</keyword>
<evidence type="ECO:0000256" key="11">
    <source>
        <dbReference type="ARBA" id="ARBA00023004"/>
    </source>
</evidence>
<dbReference type="InterPro" id="IPR051536">
    <property type="entry name" value="UDG_Type-4/5"/>
</dbReference>